<reference evidence="10" key="1">
    <citation type="submission" date="2022-03" db="EMBL/GenBank/DDBJ databases">
        <title>A functionally conserved STORR gene fusion in Papaver species that diverged 16.8 million years ago.</title>
        <authorList>
            <person name="Catania T."/>
        </authorList>
    </citation>
    <scope>NUCLEOTIDE SEQUENCE</scope>
    <source>
        <strain evidence="10">S-191538</strain>
    </source>
</reference>
<keyword evidence="4" id="KW-0812">Transmembrane</keyword>
<keyword evidence="2" id="KW-0328">Glycosyltransferase</keyword>
<dbReference type="Gene3D" id="3.90.550.10">
    <property type="entry name" value="Spore Coat Polysaccharide Biosynthesis Protein SpsA, Chain A"/>
    <property type="match status" value="1"/>
</dbReference>
<evidence type="ECO:0000256" key="4">
    <source>
        <dbReference type="ARBA" id="ARBA00022692"/>
    </source>
</evidence>
<dbReference type="InterPro" id="IPR001173">
    <property type="entry name" value="Glyco_trans_2-like"/>
</dbReference>
<dbReference type="Pfam" id="PF00535">
    <property type="entry name" value="Glycos_transf_2"/>
    <property type="match status" value="1"/>
</dbReference>
<organism evidence="10 12">
    <name type="scientific">Papaver nudicaule</name>
    <name type="common">Iceland poppy</name>
    <dbReference type="NCBI Taxonomy" id="74823"/>
    <lineage>
        <taxon>Eukaryota</taxon>
        <taxon>Viridiplantae</taxon>
        <taxon>Streptophyta</taxon>
        <taxon>Embryophyta</taxon>
        <taxon>Tracheophyta</taxon>
        <taxon>Spermatophyta</taxon>
        <taxon>Magnoliopsida</taxon>
        <taxon>Ranunculales</taxon>
        <taxon>Papaveraceae</taxon>
        <taxon>Papaveroideae</taxon>
        <taxon>Papaver</taxon>
    </lineage>
</organism>
<dbReference type="GO" id="GO:0000139">
    <property type="term" value="C:Golgi membrane"/>
    <property type="evidence" value="ECO:0007669"/>
    <property type="project" value="UniProtKB-SubCell"/>
</dbReference>
<keyword evidence="12" id="KW-1185">Reference proteome</keyword>
<dbReference type="EMBL" id="JAJJMA010269207">
    <property type="protein sequence ID" value="MCL7045391.1"/>
    <property type="molecule type" value="Genomic_DNA"/>
</dbReference>
<keyword evidence="7" id="KW-0472">Membrane</keyword>
<gene>
    <name evidence="11" type="ORF">MKW94_004813</name>
    <name evidence="10" type="ORF">MKW94_029536</name>
</gene>
<feature type="non-terminal residue" evidence="10">
    <location>
        <position position="185"/>
    </location>
</feature>
<keyword evidence="8" id="KW-0961">Cell wall biogenesis/degradation</keyword>
<evidence type="ECO:0000256" key="1">
    <source>
        <dbReference type="ARBA" id="ARBA00004653"/>
    </source>
</evidence>
<keyword evidence="5" id="KW-1133">Transmembrane helix</keyword>
<protein>
    <recommendedName>
        <fullName evidence="9">Glycosyltransferase 2-like domain-containing protein</fullName>
    </recommendedName>
</protein>
<dbReference type="PANTHER" id="PTHR32044">
    <property type="entry name" value="GLUCOMANNAN 4-BETA-MANNOSYLTRANSFERASE 9"/>
    <property type="match status" value="1"/>
</dbReference>
<evidence type="ECO:0000256" key="5">
    <source>
        <dbReference type="ARBA" id="ARBA00022989"/>
    </source>
</evidence>
<evidence type="ECO:0000259" key="9">
    <source>
        <dbReference type="Pfam" id="PF00535"/>
    </source>
</evidence>
<keyword evidence="3" id="KW-0808">Transferase</keyword>
<dbReference type="GO" id="GO:0071555">
    <property type="term" value="P:cell wall organization"/>
    <property type="evidence" value="ECO:0007669"/>
    <property type="project" value="UniProtKB-KW"/>
</dbReference>
<dbReference type="AlphaFoldDB" id="A0AA41S080"/>
<sequence>MVLLFTDRLYLSVILYYARLSGYKPEKRYKFEAINPVETEVEEQGDAQKSTSDYPMVLVQIPMYHERKVYKLSIGAVCRLSWPSDRLIVQVLDDSTDPLIKDLVQTECRRWENEGINIKYETRANRNGYKAGALKEGLKHSYAEGCELVAIFDADFQPEPDYLRQTVPYFVHNPEIGLLQTQWEF</sequence>
<dbReference type="Proteomes" id="UP001177140">
    <property type="component" value="Unassembled WGS sequence"/>
</dbReference>
<proteinExistence type="predicted"/>
<evidence type="ECO:0000256" key="2">
    <source>
        <dbReference type="ARBA" id="ARBA00022676"/>
    </source>
</evidence>
<accession>A0AA41S080</accession>
<name>A0AA41S080_PAPNU</name>
<dbReference type="GO" id="GO:0051753">
    <property type="term" value="F:mannan synthase activity"/>
    <property type="evidence" value="ECO:0007669"/>
    <property type="project" value="TreeGrafter"/>
</dbReference>
<dbReference type="EMBL" id="JAJJMA010059736">
    <property type="protein sequence ID" value="MCL7026666.1"/>
    <property type="molecule type" value="Genomic_DNA"/>
</dbReference>
<keyword evidence="6" id="KW-0333">Golgi apparatus</keyword>
<comment type="caution">
    <text evidence="10">The sequence shown here is derived from an EMBL/GenBank/DDBJ whole genome shotgun (WGS) entry which is preliminary data.</text>
</comment>
<comment type="subcellular location">
    <subcellularLocation>
        <location evidence="1">Golgi apparatus membrane</location>
        <topology evidence="1">Multi-pass membrane protein</topology>
    </subcellularLocation>
</comment>
<feature type="domain" description="Glycosyltransferase 2-like" evidence="9">
    <location>
        <begin position="60"/>
        <end position="176"/>
    </location>
</feature>
<evidence type="ECO:0000256" key="7">
    <source>
        <dbReference type="ARBA" id="ARBA00023136"/>
    </source>
</evidence>
<evidence type="ECO:0000256" key="6">
    <source>
        <dbReference type="ARBA" id="ARBA00023034"/>
    </source>
</evidence>
<evidence type="ECO:0000256" key="8">
    <source>
        <dbReference type="ARBA" id="ARBA00023316"/>
    </source>
</evidence>
<dbReference type="InterPro" id="IPR029044">
    <property type="entry name" value="Nucleotide-diphossugar_trans"/>
</dbReference>
<evidence type="ECO:0000313" key="12">
    <source>
        <dbReference type="Proteomes" id="UP001177140"/>
    </source>
</evidence>
<evidence type="ECO:0000256" key="3">
    <source>
        <dbReference type="ARBA" id="ARBA00022679"/>
    </source>
</evidence>
<evidence type="ECO:0000313" key="11">
    <source>
        <dbReference type="EMBL" id="MCL7045391.1"/>
    </source>
</evidence>
<evidence type="ECO:0000313" key="10">
    <source>
        <dbReference type="EMBL" id="MCL7026666.1"/>
    </source>
</evidence>
<dbReference type="PANTHER" id="PTHR32044:SF77">
    <property type="entry name" value="GLUCOMANNAN 4-BETA-MANNOSYLTRANSFERASE 9"/>
    <property type="match status" value="1"/>
</dbReference>
<dbReference type="SUPFAM" id="SSF53448">
    <property type="entry name" value="Nucleotide-diphospho-sugar transferases"/>
    <property type="match status" value="1"/>
</dbReference>